<evidence type="ECO:0000256" key="1">
    <source>
        <dbReference type="SAM" id="MobiDB-lite"/>
    </source>
</evidence>
<keyword evidence="3" id="KW-1185">Reference proteome</keyword>
<evidence type="ECO:0000313" key="3">
    <source>
        <dbReference type="Proteomes" id="UP001138997"/>
    </source>
</evidence>
<protein>
    <submittedName>
        <fullName evidence="2">Baseplate assembly protein</fullName>
    </submittedName>
</protein>
<feature type="region of interest" description="Disordered" evidence="1">
    <location>
        <begin position="296"/>
        <end position="329"/>
    </location>
</feature>
<sequence length="641" mass="68837">MPLPVPTLDDRKFQDFVDEAKRAIPRHCPEWTNHNLNDPGVALIELFAWMCDQLTYRLNQVPERLYLQFLDLLGIQPFAPGVAAADLTFWLSDVLDHEVRVPAGSQIATGSGIIGEAVVFGTTEELVMVPPVLTHVVATTAEKTKDLMPSLSAGIAERCFEVEGDALNLGFAQPLIGQALKLTLSATAQGAGIHPDHPPVVWQSWNGQDWAPVPVHRDTTGGLNRAGEIILLMPRTHGARVIGDATAYWVRAVLKDPDPGHPSYLRPPDLLRISADVVGGTTPAEHSELVPAEVIGRSDGRPGQVFSTSRSPVAPRRNGEHVSVTGPDGEDVWTEVADFTRSGPYDQHFVWDSASGAIRFGPSVRQPSGWVKRHGAVPPEGALISVTGYRVGGGAIGNVGARTLVSPRTPLPYITTVTNLKAASGGSDPETVEEVKARGPLALRTGRRAVTAADFEQLTLESSPRIARVRCIAPAGPGGPVRLLVVPQLLPTDAFRSLDEFALEDALLQQVTAALEPRRLVGTRIELTTPYYIGVSVETTIRVTAGRNAASVRYEAESLLRTWLDPLDGGADATGWPFDKTLTAAAIALRLEGLDGVMAVEDVHLYAYDCRLGTRGGAATEVLKLEADSLFLPAELTVITR</sequence>
<evidence type="ECO:0000313" key="2">
    <source>
        <dbReference type="EMBL" id="MCD5310438.1"/>
    </source>
</evidence>
<dbReference type="Proteomes" id="UP001138997">
    <property type="component" value="Unassembled WGS sequence"/>
</dbReference>
<gene>
    <name evidence="2" type="ORF">LR394_05995</name>
</gene>
<proteinExistence type="predicted"/>
<dbReference type="RefSeq" id="WP_231439370.1">
    <property type="nucleotide sequence ID" value="NZ_JAJOMB010000003.1"/>
</dbReference>
<dbReference type="AlphaFoldDB" id="A0A9X1SXT2"/>
<name>A0A9X1SXT2_9ACTN</name>
<dbReference type="InterPro" id="IPR011749">
    <property type="entry name" value="CHP02243"/>
</dbReference>
<organism evidence="2 3">
    <name type="scientific">Kineosporia babensis</name>
    <dbReference type="NCBI Taxonomy" id="499548"/>
    <lineage>
        <taxon>Bacteria</taxon>
        <taxon>Bacillati</taxon>
        <taxon>Actinomycetota</taxon>
        <taxon>Actinomycetes</taxon>
        <taxon>Kineosporiales</taxon>
        <taxon>Kineosporiaceae</taxon>
        <taxon>Kineosporia</taxon>
    </lineage>
</organism>
<dbReference type="EMBL" id="JAJOMB010000003">
    <property type="protein sequence ID" value="MCD5310438.1"/>
    <property type="molecule type" value="Genomic_DNA"/>
</dbReference>
<comment type="caution">
    <text evidence="2">The sequence shown here is derived from an EMBL/GenBank/DDBJ whole genome shotgun (WGS) entry which is preliminary data.</text>
</comment>
<reference evidence="2" key="1">
    <citation type="submission" date="2021-11" db="EMBL/GenBank/DDBJ databases">
        <title>Streptomyces corallinus and Kineosporia corallina sp. nov., two new coral-derived marine actinobacteria.</title>
        <authorList>
            <person name="Buangrab K."/>
            <person name="Sutthacheep M."/>
            <person name="Yeemin T."/>
            <person name="Harunari E."/>
            <person name="Igarashi Y."/>
            <person name="Sripreechasak P."/>
            <person name="Kanchanasin P."/>
            <person name="Tanasupawat S."/>
            <person name="Phongsopitanun W."/>
        </authorList>
    </citation>
    <scope>NUCLEOTIDE SEQUENCE</scope>
    <source>
        <strain evidence="2">JCM 31032</strain>
    </source>
</reference>
<dbReference type="NCBIfam" id="TIGR02243">
    <property type="entry name" value="putative baseplate assembly protein"/>
    <property type="match status" value="1"/>
</dbReference>
<accession>A0A9X1SXT2</accession>